<dbReference type="PANTHER" id="PTHR30469:SF15">
    <property type="entry name" value="HLYD FAMILY OF SECRETION PROTEINS"/>
    <property type="match status" value="1"/>
</dbReference>
<dbReference type="Gene3D" id="2.40.50.100">
    <property type="match status" value="1"/>
</dbReference>
<organism evidence="5 6">
    <name type="scientific">Geomicrobium sediminis</name>
    <dbReference type="NCBI Taxonomy" id="1347788"/>
    <lineage>
        <taxon>Bacteria</taxon>
        <taxon>Bacillati</taxon>
        <taxon>Bacillota</taxon>
        <taxon>Bacilli</taxon>
        <taxon>Bacillales</taxon>
        <taxon>Geomicrobium</taxon>
    </lineage>
</organism>
<dbReference type="InterPro" id="IPR058639">
    <property type="entry name" value="BSH_YknX-like"/>
</dbReference>
<feature type="domain" description="YknX-like beta-barrel" evidence="4">
    <location>
        <begin position="223"/>
        <end position="303"/>
    </location>
</feature>
<accession>A0ABS2PJE9</accession>
<evidence type="ECO:0000259" key="2">
    <source>
        <dbReference type="Pfam" id="PF25984"/>
    </source>
</evidence>
<dbReference type="Pfam" id="PF25990">
    <property type="entry name" value="Beta-barrel_YknX"/>
    <property type="match status" value="1"/>
</dbReference>
<reference evidence="5 6" key="1">
    <citation type="submission" date="2021-01" db="EMBL/GenBank/DDBJ databases">
        <title>Genomic Encyclopedia of Type Strains, Phase IV (KMG-IV): sequencing the most valuable type-strain genomes for metagenomic binning, comparative biology and taxonomic classification.</title>
        <authorList>
            <person name="Goeker M."/>
        </authorList>
    </citation>
    <scope>NUCLEOTIDE SEQUENCE [LARGE SCALE GENOMIC DNA]</scope>
    <source>
        <strain evidence="5 6">DSM 25540</strain>
    </source>
</reference>
<evidence type="ECO:0000313" key="5">
    <source>
        <dbReference type="EMBL" id="MBM7635091.1"/>
    </source>
</evidence>
<dbReference type="Gene3D" id="2.40.420.20">
    <property type="match status" value="1"/>
</dbReference>
<proteinExistence type="predicted"/>
<evidence type="ECO:0000313" key="6">
    <source>
        <dbReference type="Proteomes" id="UP000741863"/>
    </source>
</evidence>
<name>A0ABS2PJE9_9BACL</name>
<keyword evidence="1" id="KW-0175">Coiled coil</keyword>
<dbReference type="Pfam" id="PF25984">
    <property type="entry name" value="BSH_YknX"/>
    <property type="match status" value="1"/>
</dbReference>
<protein>
    <submittedName>
        <fullName evidence="5">HlyD family secretion protein</fullName>
    </submittedName>
</protein>
<evidence type="ECO:0000256" key="1">
    <source>
        <dbReference type="SAM" id="Coils"/>
    </source>
</evidence>
<dbReference type="RefSeq" id="WP_204699815.1">
    <property type="nucleotide sequence ID" value="NZ_JAFBEC010000024.1"/>
</dbReference>
<feature type="coiled-coil region" evidence="1">
    <location>
        <begin position="96"/>
        <end position="171"/>
    </location>
</feature>
<dbReference type="PANTHER" id="PTHR30469">
    <property type="entry name" value="MULTIDRUG RESISTANCE PROTEIN MDTA"/>
    <property type="match status" value="1"/>
</dbReference>
<comment type="caution">
    <text evidence="5">The sequence shown here is derived from an EMBL/GenBank/DDBJ whole genome shotgun (WGS) entry which is preliminary data.</text>
</comment>
<sequence length="395" mass="44722">MKKRIGILIGLLMLGGLMVGNSYILSEGMTTDDPVVVTNVLTSEETLYDTIIANGRVEPGESQAIFEEAQHGTVYDIHVNDGEEVFEGDVLITYENQEITRQLVSLRNNLDRLMVEMEQQNDQISTIESQISTERSNRDDDDPFDQTDQVIRQLENERDAMEYQRRLTNLQYSEQEEEIAYLEDQELHEIYSDVNGIVEHANYPNEVEEGQPLIRIQSDEFWNVNGTVTEYDLIQLHEEMEVEVEANVLPDQTFEGFLARLGSTPADEEQSIQAEGSNVTSYPFEVQLHDQSEDLLHGFHVNVYFEVEAEADAVVVQASAIETVYNEFTGDEENYVYQVEEGIARMQAVETGITNEQGVQILSGLEAGESVIDLEPLETIYEGMEVVVNDPPEES</sequence>
<dbReference type="InterPro" id="IPR058636">
    <property type="entry name" value="Beta-barrel_YknX"/>
</dbReference>
<dbReference type="EMBL" id="JAFBEC010000024">
    <property type="protein sequence ID" value="MBM7635091.1"/>
    <property type="molecule type" value="Genomic_DNA"/>
</dbReference>
<dbReference type="Proteomes" id="UP000741863">
    <property type="component" value="Unassembled WGS sequence"/>
</dbReference>
<dbReference type="Gene3D" id="2.40.30.170">
    <property type="match status" value="1"/>
</dbReference>
<keyword evidence="6" id="KW-1185">Reference proteome</keyword>
<feature type="domain" description="YknX-like C-terminal permuted SH3-like" evidence="3">
    <location>
        <begin position="331"/>
        <end position="388"/>
    </location>
</feature>
<feature type="domain" description="YknX-like barrel-sandwich hybrid" evidence="2">
    <location>
        <begin position="63"/>
        <end position="216"/>
    </location>
</feature>
<dbReference type="Pfam" id="PF25989">
    <property type="entry name" value="YknX_C"/>
    <property type="match status" value="1"/>
</dbReference>
<dbReference type="InterPro" id="IPR058637">
    <property type="entry name" value="YknX-like_C"/>
</dbReference>
<gene>
    <name evidence="5" type="ORF">JOD17_004234</name>
</gene>
<evidence type="ECO:0000259" key="4">
    <source>
        <dbReference type="Pfam" id="PF25990"/>
    </source>
</evidence>
<evidence type="ECO:0000259" key="3">
    <source>
        <dbReference type="Pfam" id="PF25989"/>
    </source>
</evidence>